<comment type="caution">
    <text evidence="1">The sequence shown here is derived from an EMBL/GenBank/DDBJ whole genome shotgun (WGS) entry which is preliminary data.</text>
</comment>
<name>A0A511FCZ2_9CELL</name>
<accession>A0A511FCZ2</accession>
<evidence type="ECO:0000313" key="2">
    <source>
        <dbReference type="Proteomes" id="UP000321723"/>
    </source>
</evidence>
<reference evidence="1 2" key="1">
    <citation type="submission" date="2019-07" db="EMBL/GenBank/DDBJ databases">
        <title>Whole genome shotgun sequence of Cellulomonas hominis NBRC 16055.</title>
        <authorList>
            <person name="Hosoyama A."/>
            <person name="Uohara A."/>
            <person name="Ohji S."/>
            <person name="Ichikawa N."/>
        </authorList>
    </citation>
    <scope>NUCLEOTIDE SEQUENCE [LARGE SCALE GENOMIC DNA]</scope>
    <source>
        <strain evidence="1 2">NBRC 16055</strain>
    </source>
</reference>
<dbReference type="EMBL" id="BJVQ01000012">
    <property type="protein sequence ID" value="GEL46177.1"/>
    <property type="molecule type" value="Genomic_DNA"/>
</dbReference>
<keyword evidence="2" id="KW-1185">Reference proteome</keyword>
<evidence type="ECO:0000313" key="1">
    <source>
        <dbReference type="EMBL" id="GEL46177.1"/>
    </source>
</evidence>
<dbReference type="Proteomes" id="UP000321723">
    <property type="component" value="Unassembled WGS sequence"/>
</dbReference>
<dbReference type="AlphaFoldDB" id="A0A511FCZ2"/>
<protein>
    <submittedName>
        <fullName evidence="1">Uncharacterized protein</fullName>
    </submittedName>
</protein>
<proteinExistence type="predicted"/>
<gene>
    <name evidence="1" type="ORF">CHO01_12930</name>
</gene>
<sequence length="100" mass="10837">MRPAPGWVSVLEGIRVGVPALRAATECLRPDVGRVSVSVLAAEKAPVRTQYQQAMARLLAEPLTSGVLRRREVLRWLDIVGLRLSEAADHLATAAIKRGT</sequence>
<organism evidence="1 2">
    <name type="scientific">Cellulomonas hominis</name>
    <dbReference type="NCBI Taxonomy" id="156981"/>
    <lineage>
        <taxon>Bacteria</taxon>
        <taxon>Bacillati</taxon>
        <taxon>Actinomycetota</taxon>
        <taxon>Actinomycetes</taxon>
        <taxon>Micrococcales</taxon>
        <taxon>Cellulomonadaceae</taxon>
        <taxon>Cellulomonas</taxon>
    </lineage>
</organism>